<accession>W2UZE0</accession>
<proteinExistence type="predicted"/>
<name>W2UZE0_9RICK</name>
<gene>
    <name evidence="1" type="ORF">P857_695</name>
</gene>
<protein>
    <submittedName>
        <fullName evidence="1">Uncharacterized protein</fullName>
    </submittedName>
</protein>
<dbReference type="AlphaFoldDB" id="W2UZE0"/>
<comment type="caution">
    <text evidence="1">The sequence shown here is derived from an EMBL/GenBank/DDBJ whole genome shotgun (WGS) entry which is preliminary data.</text>
</comment>
<organism evidence="1 2">
    <name type="scientific">Candidatus Xenolissoclinum pacificiensis L6</name>
    <dbReference type="NCBI Taxonomy" id="1401685"/>
    <lineage>
        <taxon>Bacteria</taxon>
        <taxon>Pseudomonadati</taxon>
        <taxon>Pseudomonadota</taxon>
        <taxon>Alphaproteobacteria</taxon>
        <taxon>Rickettsiales</taxon>
        <taxon>Anaplasmataceae</taxon>
        <taxon>Candidatus Xenolissoclinum</taxon>
    </lineage>
</organism>
<keyword evidence="2" id="KW-1185">Reference proteome</keyword>
<dbReference type="EMBL" id="AXCJ01000008">
    <property type="protein sequence ID" value="ETO91205.1"/>
    <property type="molecule type" value="Genomic_DNA"/>
</dbReference>
<evidence type="ECO:0000313" key="1">
    <source>
        <dbReference type="EMBL" id="ETO91205.1"/>
    </source>
</evidence>
<sequence length="48" mass="5741">MYDSKKGLSVKIRIKISQKNCLDNLSNLPDKKYQFYKIRQFQTLPGYK</sequence>
<evidence type="ECO:0000313" key="2">
    <source>
        <dbReference type="Proteomes" id="UP000018951"/>
    </source>
</evidence>
<dbReference type="Proteomes" id="UP000018951">
    <property type="component" value="Unassembled WGS sequence"/>
</dbReference>
<reference evidence="1 2" key="1">
    <citation type="journal article" date="2013" name="PLoS ONE">
        <title>Bacterial endosymbiosis in a chordate host: long-term co-evolution and conservation of secondary metabolism.</title>
        <authorList>
            <person name="Kwan J.C."/>
            <person name="Schmidt E.W."/>
        </authorList>
    </citation>
    <scope>NUCLEOTIDE SEQUENCE [LARGE SCALE GENOMIC DNA]</scope>
    <source>
        <strain evidence="2">L6</strain>
    </source>
</reference>